<dbReference type="Pfam" id="PF05593">
    <property type="entry name" value="RHS_repeat"/>
    <property type="match status" value="6"/>
</dbReference>
<dbReference type="InterPro" id="IPR022385">
    <property type="entry name" value="Rhs_assc_core"/>
</dbReference>
<feature type="compositionally biased region" description="Polar residues" evidence="1">
    <location>
        <begin position="747"/>
        <end position="760"/>
    </location>
</feature>
<dbReference type="OrthoDB" id="4981820at2"/>
<dbReference type="Gene3D" id="2.180.10.10">
    <property type="entry name" value="RHS repeat-associated core"/>
    <property type="match status" value="5"/>
</dbReference>
<dbReference type="CDD" id="cd00081">
    <property type="entry name" value="Hint"/>
    <property type="match status" value="1"/>
</dbReference>
<dbReference type="Pfam" id="PF25275">
    <property type="entry name" value="Golvesin_C"/>
    <property type="match status" value="1"/>
</dbReference>
<dbReference type="NCBIfam" id="TIGR01643">
    <property type="entry name" value="YD_repeat_2x"/>
    <property type="match status" value="6"/>
</dbReference>
<dbReference type="EMBL" id="SMKS01000045">
    <property type="protein sequence ID" value="TDD02819.1"/>
    <property type="molecule type" value="Genomic_DNA"/>
</dbReference>
<dbReference type="PANTHER" id="PTHR32305">
    <property type="match status" value="1"/>
</dbReference>
<dbReference type="InterPro" id="IPR036844">
    <property type="entry name" value="Hint_dom_sf"/>
</dbReference>
<feature type="region of interest" description="Disordered" evidence="1">
    <location>
        <begin position="1143"/>
        <end position="1178"/>
    </location>
</feature>
<dbReference type="SUPFAM" id="SSF51294">
    <property type="entry name" value="Hedgehog/intein (Hint) domain"/>
    <property type="match status" value="1"/>
</dbReference>
<feature type="region of interest" description="Disordered" evidence="1">
    <location>
        <begin position="1670"/>
        <end position="1708"/>
    </location>
</feature>
<evidence type="ECO:0000313" key="3">
    <source>
        <dbReference type="EMBL" id="TDD02819.1"/>
    </source>
</evidence>
<protein>
    <recommendedName>
        <fullName evidence="2">Hint domain-containing protein</fullName>
    </recommendedName>
</protein>
<feature type="compositionally biased region" description="Basic and acidic residues" evidence="1">
    <location>
        <begin position="1480"/>
        <end position="1527"/>
    </location>
</feature>
<accession>A0A4R4VBM7</accession>
<evidence type="ECO:0000256" key="1">
    <source>
        <dbReference type="SAM" id="MobiDB-lite"/>
    </source>
</evidence>
<feature type="region of interest" description="Disordered" evidence="1">
    <location>
        <begin position="747"/>
        <end position="766"/>
    </location>
</feature>
<reference evidence="3 4" key="1">
    <citation type="submission" date="2019-03" db="EMBL/GenBank/DDBJ databases">
        <title>Draft genome sequences of novel Actinobacteria.</title>
        <authorList>
            <person name="Sahin N."/>
            <person name="Ay H."/>
            <person name="Saygin H."/>
        </authorList>
    </citation>
    <scope>NUCLEOTIDE SEQUENCE [LARGE SCALE GENOMIC DNA]</scope>
    <source>
        <strain evidence="3 4">16K309</strain>
    </source>
</reference>
<feature type="compositionally biased region" description="Pro residues" evidence="1">
    <location>
        <begin position="1945"/>
        <end position="1958"/>
    </location>
</feature>
<dbReference type="PANTHER" id="PTHR32305:SF15">
    <property type="entry name" value="PROTEIN RHSA-RELATED"/>
    <property type="match status" value="1"/>
</dbReference>
<evidence type="ECO:0000259" key="2">
    <source>
        <dbReference type="SMART" id="SM00306"/>
    </source>
</evidence>
<name>A0A4R4VBM7_9PSEU</name>
<feature type="compositionally biased region" description="Polar residues" evidence="1">
    <location>
        <begin position="1698"/>
        <end position="1707"/>
    </location>
</feature>
<feature type="domain" description="Hint" evidence="2">
    <location>
        <begin position="1973"/>
        <end position="2078"/>
    </location>
</feature>
<dbReference type="SMART" id="SM00306">
    <property type="entry name" value="HintN"/>
    <property type="match status" value="1"/>
</dbReference>
<feature type="compositionally biased region" description="Gly residues" evidence="1">
    <location>
        <begin position="1895"/>
        <end position="1934"/>
    </location>
</feature>
<feature type="region of interest" description="Disordered" evidence="1">
    <location>
        <begin position="77"/>
        <end position="148"/>
    </location>
</feature>
<dbReference type="InterPro" id="IPR031325">
    <property type="entry name" value="RHS_repeat"/>
</dbReference>
<organism evidence="3 4">
    <name type="scientific">Saccharopolyspora terrae</name>
    <dbReference type="NCBI Taxonomy" id="2530384"/>
    <lineage>
        <taxon>Bacteria</taxon>
        <taxon>Bacillati</taxon>
        <taxon>Actinomycetota</taxon>
        <taxon>Actinomycetes</taxon>
        <taxon>Pseudonocardiales</taxon>
        <taxon>Pseudonocardiaceae</taxon>
        <taxon>Saccharopolyspora</taxon>
    </lineage>
</organism>
<proteinExistence type="predicted"/>
<dbReference type="CDD" id="cd20745">
    <property type="entry name" value="FIX_RhsA_AHH_HNH-like"/>
    <property type="match status" value="1"/>
</dbReference>
<feature type="region of interest" description="Disordered" evidence="1">
    <location>
        <begin position="1881"/>
        <end position="1979"/>
    </location>
</feature>
<sequence length="2236" mass="243439">MADWGSVRVPLISAESDSAIPRIRATGGISGRMGMAEFLVHDTTAKGNAGMSKYRRLLALSLSTALLATGVAQLPATAQAPGQDRPGNRDEQVYPLPGLDDIRANWTNSDESAEGRRQREESARALAQPPAPEKPSAYDAPTTPQRMIPGDVHEVTVTLTNVTDRTLSAKTHALSYHWSLADGTPQPELLGEIKTELPHDLEPGEKVQLQAEVRAPKLADLGNKREQFVLNWDVRHRLTGQWWSETDDVPPLSLPVTVEDPTSDQLGLEQFFQFQGTNAGAGSTVLANQHAGNAVFSFDPINNPGRGLASFVRLTHNSQDTSHSYAGHGWSVSASSLTRLGSPLQFRGLLPGLVGHASKVTMIDGDGTSHTFELNKNDSLDPANWTYDEPAGVHMRLSRVERGWELMRPDRSRALFDEQGYQRSMVDANGNTLTFNYEQTHLGGRNTGVLKNVTDATGRQVLTFDYYEWGENAPLLIGTVKKLIGSLTNLNVTNQLKSITDVSGRRIGFVYDDFGKLRQIVDGQDTEGARTFAFDYDGGLLNNAKLTSVTDPLGNTTRIGYFEGGLLDLLHKKRVQAITDRRGGRTTFDYADPDGVHGSTVDSVVTNPNGHRTDVRIDGYGRPVKLTNAKGETTELTWDADNNVVRMAEPNGALSTWVYDQRTGYPLEIRDARANAERGPPTRLDYRFSEGGYVADLTGKTTPEGRTWSFGYDERGNLLTVTDPKGTATPADGDYTTRYSYDRFGQLRTNTDANGNTTTYGEFDPNGYPKRITDPYGNHTDFSYDVVGNVVAATDPLGKTSTYTYDQFRRPLSTKQPWDPASPDPNRHHVITPGPVYDANDNTVRTTAANGAVTTTAYDPGDLPVSVTAPKDTADGPAKVSTMEYDAVGNLLRETEPNGTATGTRGDYTTSYTYDQIDQLIEVTDAHGGRTTAEYDNVGNVIEVADARKNATPDPADFTSRTEYDLLHRPVAEFDADGNVARTTYDRDGNPVASTDRAGVRTDLVLDERGMVTEQRVPHRDGVVNTTRFEYDQVGNTTRTITPRGVNTPEPDDFAQQAVYDKMNRVIEEINAYDPADARYNRPSSTRYTYDAAGRPTEISAPPSDGQQNRNVTSYEYFDNGWISSSEDPWDIRTSYEHDALGQQTKRTVSDESGKANRTQTWSYYPDGKLHQRSDDGVPAGLNPVLVDNSDRNYTEARGDWGTAGDGPDHQGYDYRTHQPGPTQDSFVWKADVPASGRYEVAVRFPRGEATNATYTVEHDGGRTTKTVDQTQVSEDGWVSLGSYDYTEGQLRSVTLNGGADGAVNADAVRWVRDNLGTRDDERKTFEHSYDPNGNLTRVTDSSSGARADTYNIDYDQLGRATKVDELQGGNRRHSTTFGYDETGNLLRYQHDQQSAEYAYDARDLVTKVTNSKAGDNPDPKTSTFAYDKREMLVTENKSNNNRTDYEHFLDGKLSHQIERKADGALVNEHRASYDANGNRTRDESRKMNADDHSDTIDRDTTYSYDPRDRISEVRKSGDGQDSRENYVNDDNSNVIEQTVGGQTSRFSYDRNRLVSASSNGATTQYRYDTFGRLDKLTFAGDPQESYRYDGFDRTAQHRQYGPGGQGGVTSDYSYDPLDRTTRQSVTGDGEDKNTEFTYLGIGDQVIGETENGKLRKSYQYSATGERLSQIKFNDDGSEEDSEYSTNSHTDVEATTGDDGNTQSTYGYTAYGEDEQSEFTGADSPEGGQPSQEPQNVYRYNSMRWDASSGNYDMGFRDYDPGLNRFTTMDLYNGALADLNLTTDPFTQNRYAFGGGNPLSRVEIDGHGWLSDLGHAALDVAGLVPVVGEVADLANAGWYAAEGNYTDAALSAAGAIPFVGWGAAAAKGGKYAAKAIRSGTKGADEAAGTAKNAGKQGGGTPRGDSPGGGKPDGGKPGGGDKPGGGGDKPEGGGSNAPTAPSVKAEPPPPPPPPKPPDAQTPGSPKGGGKNPSCNSFVGGTGVLMADGSRKPIEQVKEGDQVVTTDPTTGRSEVRPVAATITGSGMKNMVELTVDTDGARGNATSKVQSTDGHPIWVDDEGHWSLAEDVKPGQELRTPSGERLLVVSIRTWTSFDRMVHNLTIDGTPTYNIAVGDQNVLVHNAGAQPCDQLGDAFGVPNQPGVYTIHMNSGEKYVGMSTTNINGRVSASMGKKHAVGSRGYGPSDVANVTWMNLPSGIKSVTARRLEQTVMEGWKSHGTKLLNRRDPEIHVPVGGYF</sequence>
<evidence type="ECO:0000313" key="4">
    <source>
        <dbReference type="Proteomes" id="UP000295674"/>
    </source>
</evidence>
<dbReference type="InterPro" id="IPR050708">
    <property type="entry name" value="T6SS_VgrG/RHS"/>
</dbReference>
<dbReference type="InterPro" id="IPR003587">
    <property type="entry name" value="Hint_dom_N"/>
</dbReference>
<keyword evidence="4" id="KW-1185">Reference proteome</keyword>
<dbReference type="Gene3D" id="2.170.16.10">
    <property type="entry name" value="Hedgehog/Intein (Hint) domain"/>
    <property type="match status" value="1"/>
</dbReference>
<dbReference type="Pfam" id="PF07591">
    <property type="entry name" value="PT-HINT"/>
    <property type="match status" value="1"/>
</dbReference>
<dbReference type="NCBIfam" id="TIGR03696">
    <property type="entry name" value="Rhs_assc_core"/>
    <property type="match status" value="1"/>
</dbReference>
<dbReference type="InterPro" id="IPR006530">
    <property type="entry name" value="YD"/>
</dbReference>
<dbReference type="Proteomes" id="UP000295674">
    <property type="component" value="Unassembled WGS sequence"/>
</dbReference>
<dbReference type="InterPro" id="IPR033803">
    <property type="entry name" value="CBD-like_Golvesin-Xly"/>
</dbReference>
<gene>
    <name evidence="3" type="ORF">E1181_22095</name>
</gene>
<feature type="region of interest" description="Disordered" evidence="1">
    <location>
        <begin position="1469"/>
        <end position="1529"/>
    </location>
</feature>
<feature type="region of interest" description="Disordered" evidence="1">
    <location>
        <begin position="1596"/>
        <end position="1635"/>
    </location>
</feature>
<comment type="caution">
    <text evidence="3">The sequence shown here is derived from an EMBL/GenBank/DDBJ whole genome shotgun (WGS) entry which is preliminary data.</text>
</comment>
<feature type="compositionally biased region" description="Basic and acidic residues" evidence="1">
    <location>
        <begin position="113"/>
        <end position="123"/>
    </location>
</feature>